<dbReference type="GO" id="GO:0005524">
    <property type="term" value="F:ATP binding"/>
    <property type="evidence" value="ECO:0007669"/>
    <property type="project" value="UniProtKB-KW"/>
</dbReference>
<dbReference type="InterPro" id="IPR017871">
    <property type="entry name" value="ABC_transporter-like_CS"/>
</dbReference>
<feature type="transmembrane region" description="Helical" evidence="9">
    <location>
        <begin position="172"/>
        <end position="191"/>
    </location>
</feature>
<feature type="transmembrane region" description="Helical" evidence="9">
    <location>
        <begin position="291"/>
        <end position="312"/>
    </location>
</feature>
<dbReference type="GO" id="GO:0034040">
    <property type="term" value="F:ATPase-coupled lipid transmembrane transporter activity"/>
    <property type="evidence" value="ECO:0007669"/>
    <property type="project" value="TreeGrafter"/>
</dbReference>
<feature type="transmembrane region" description="Helical" evidence="9">
    <location>
        <begin position="31"/>
        <end position="51"/>
    </location>
</feature>
<dbReference type="GO" id="GO:0005886">
    <property type="term" value="C:plasma membrane"/>
    <property type="evidence" value="ECO:0007669"/>
    <property type="project" value="UniProtKB-SubCell"/>
</dbReference>
<keyword evidence="7 9" id="KW-1133">Transmembrane helix</keyword>
<evidence type="ECO:0000256" key="3">
    <source>
        <dbReference type="ARBA" id="ARBA00022475"/>
    </source>
</evidence>
<dbReference type="Gene3D" id="1.20.1560.10">
    <property type="entry name" value="ABC transporter type 1, transmembrane domain"/>
    <property type="match status" value="1"/>
</dbReference>
<evidence type="ECO:0000256" key="9">
    <source>
        <dbReference type="SAM" id="Phobius"/>
    </source>
</evidence>
<dbReference type="GO" id="GO:0016887">
    <property type="term" value="F:ATP hydrolysis activity"/>
    <property type="evidence" value="ECO:0007669"/>
    <property type="project" value="InterPro"/>
</dbReference>
<dbReference type="Pfam" id="PF00664">
    <property type="entry name" value="ABC_membrane"/>
    <property type="match status" value="1"/>
</dbReference>
<dbReference type="FunFam" id="3.40.50.300:FF:000221">
    <property type="entry name" value="Multidrug ABC transporter ATP-binding protein"/>
    <property type="match status" value="1"/>
</dbReference>
<dbReference type="RefSeq" id="WP_308981189.1">
    <property type="nucleotide sequence ID" value="NZ_JAVIDL010000009.1"/>
</dbReference>
<feature type="transmembrane region" description="Helical" evidence="9">
    <location>
        <begin position="263"/>
        <end position="285"/>
    </location>
</feature>
<dbReference type="Pfam" id="PF00005">
    <property type="entry name" value="ABC_tran"/>
    <property type="match status" value="1"/>
</dbReference>
<keyword evidence="2" id="KW-0813">Transport</keyword>
<keyword evidence="8 9" id="KW-0472">Membrane</keyword>
<proteinExistence type="predicted"/>
<evidence type="ECO:0000256" key="8">
    <source>
        <dbReference type="ARBA" id="ARBA00023136"/>
    </source>
</evidence>
<dbReference type="InterPro" id="IPR039421">
    <property type="entry name" value="Type_1_exporter"/>
</dbReference>
<keyword evidence="5" id="KW-0547">Nucleotide-binding</keyword>
<keyword evidence="3" id="KW-1003">Cell membrane</keyword>
<feature type="domain" description="ABC transmembrane type-1" evidence="11">
    <location>
        <begin position="27"/>
        <end position="317"/>
    </location>
</feature>
<feature type="transmembrane region" description="Helical" evidence="9">
    <location>
        <begin position="71"/>
        <end position="94"/>
    </location>
</feature>
<dbReference type="InterPro" id="IPR003593">
    <property type="entry name" value="AAA+_ATPase"/>
</dbReference>
<evidence type="ECO:0000259" key="11">
    <source>
        <dbReference type="PROSITE" id="PS50929"/>
    </source>
</evidence>
<gene>
    <name evidence="12" type="ORF">RFH47_06305</name>
</gene>
<dbReference type="InterPro" id="IPR003439">
    <property type="entry name" value="ABC_transporter-like_ATP-bd"/>
</dbReference>
<protein>
    <submittedName>
        <fullName evidence="12">ABC transporter ATP-binding protein</fullName>
    </submittedName>
</protein>
<keyword evidence="4 9" id="KW-0812">Transmembrane</keyword>
<dbReference type="SUPFAM" id="SSF90123">
    <property type="entry name" value="ABC transporter transmembrane region"/>
    <property type="match status" value="1"/>
</dbReference>
<evidence type="ECO:0000256" key="4">
    <source>
        <dbReference type="ARBA" id="ARBA00022692"/>
    </source>
</evidence>
<evidence type="ECO:0000256" key="7">
    <source>
        <dbReference type="ARBA" id="ARBA00022989"/>
    </source>
</evidence>
<feature type="transmembrane region" description="Helical" evidence="9">
    <location>
        <begin position="147"/>
        <end position="166"/>
    </location>
</feature>
<dbReference type="PANTHER" id="PTHR24221">
    <property type="entry name" value="ATP-BINDING CASSETTE SUB-FAMILY B"/>
    <property type="match status" value="1"/>
</dbReference>
<dbReference type="PROSITE" id="PS00211">
    <property type="entry name" value="ABC_TRANSPORTER_1"/>
    <property type="match status" value="1"/>
</dbReference>
<organism evidence="12 13">
    <name type="scientific">Acinetobacter rudis</name>
    <dbReference type="NCBI Taxonomy" id="632955"/>
    <lineage>
        <taxon>Bacteria</taxon>
        <taxon>Pseudomonadati</taxon>
        <taxon>Pseudomonadota</taxon>
        <taxon>Gammaproteobacteria</taxon>
        <taxon>Moraxellales</taxon>
        <taxon>Moraxellaceae</taxon>
        <taxon>Acinetobacter</taxon>
    </lineage>
</organism>
<dbReference type="AlphaFoldDB" id="A0AAW8JCB6"/>
<dbReference type="SUPFAM" id="SSF52540">
    <property type="entry name" value="P-loop containing nucleoside triphosphate hydrolases"/>
    <property type="match status" value="1"/>
</dbReference>
<dbReference type="InterPro" id="IPR036640">
    <property type="entry name" value="ABC1_TM_sf"/>
</dbReference>
<evidence type="ECO:0000256" key="6">
    <source>
        <dbReference type="ARBA" id="ARBA00022840"/>
    </source>
</evidence>
<evidence type="ECO:0000256" key="1">
    <source>
        <dbReference type="ARBA" id="ARBA00004651"/>
    </source>
</evidence>
<dbReference type="GO" id="GO:0140359">
    <property type="term" value="F:ABC-type transporter activity"/>
    <property type="evidence" value="ECO:0007669"/>
    <property type="project" value="InterPro"/>
</dbReference>
<dbReference type="InterPro" id="IPR027417">
    <property type="entry name" value="P-loop_NTPase"/>
</dbReference>
<sequence length="593" mass="64845">MSEQGLKEQQRKSALGCILDPIQKQLVGSTLLSALGAILSLLPLALIAWLIQGLYMGMTTHWVDHYSNLMVLMVVAVGSLLLGVLAITAAEFFAHLADHRITAQLQQQITLRLTQVPLGWFSARSAGEVKQAMQDDISSLHSLTAHFYPAVGRAFGTLLIAAFYLFVLDWRLALLSFLPFLGFLLFLRHAMKSSTAHMGDFAAHLGQMNSATVELTQAIPVVKTFAQTGQATIGYQQAVQGFAQAFREFTRPLVKSMAHAHAMVAPVTVLGVVIFFATVMSFMGWMQAIEVVPFVLIAPAICAPVLLLHTLLHDLQGSQAAAQRILDLLDTPSLVQLQPNQTALVQDYTVKFEQVSYAYTEQSVLNKIELCLRPGTVTAIVGPSGAGKSTLAQLLLRFFDPTEGTIRLGGVDIRHIDSCYLYQHLGFVLQETKLIHATIAENIALGRAGATQSEIETAARAANIHERIMSLPKQYQSVLGADLALSGGERQRISIARAILLDPPILILDEATAAADIENEIAIQQALARFAHGRTLLVIAHRLDTIIHADQIVVLDQGHIVEQGKHDELLIQNGLYAQLWIHRSQQLMEKPNV</sequence>
<dbReference type="Gene3D" id="3.40.50.300">
    <property type="entry name" value="P-loop containing nucleotide triphosphate hydrolases"/>
    <property type="match status" value="1"/>
</dbReference>
<evidence type="ECO:0000313" key="12">
    <source>
        <dbReference type="EMBL" id="MDQ8935334.1"/>
    </source>
</evidence>
<dbReference type="EMBL" id="JAVIDL010000009">
    <property type="protein sequence ID" value="MDQ8935334.1"/>
    <property type="molecule type" value="Genomic_DNA"/>
</dbReference>
<comment type="caution">
    <text evidence="12">The sequence shown here is derived from an EMBL/GenBank/DDBJ whole genome shotgun (WGS) entry which is preliminary data.</text>
</comment>
<dbReference type="PROSITE" id="PS50893">
    <property type="entry name" value="ABC_TRANSPORTER_2"/>
    <property type="match status" value="1"/>
</dbReference>
<dbReference type="InterPro" id="IPR011527">
    <property type="entry name" value="ABC1_TM_dom"/>
</dbReference>
<accession>A0AAW8JCB6</accession>
<dbReference type="Proteomes" id="UP001243844">
    <property type="component" value="Unassembled WGS sequence"/>
</dbReference>
<dbReference type="SMART" id="SM00382">
    <property type="entry name" value="AAA"/>
    <property type="match status" value="1"/>
</dbReference>
<evidence type="ECO:0000313" key="13">
    <source>
        <dbReference type="Proteomes" id="UP001243844"/>
    </source>
</evidence>
<dbReference type="PROSITE" id="PS50929">
    <property type="entry name" value="ABC_TM1F"/>
    <property type="match status" value="1"/>
</dbReference>
<evidence type="ECO:0000256" key="5">
    <source>
        <dbReference type="ARBA" id="ARBA00022741"/>
    </source>
</evidence>
<dbReference type="PANTHER" id="PTHR24221:SF397">
    <property type="entry name" value="ABC TRANSPORTER, ATP-BINDING TRANSMEMBRANE PROTEIN"/>
    <property type="match status" value="1"/>
</dbReference>
<comment type="subcellular location">
    <subcellularLocation>
        <location evidence="1">Cell membrane</location>
        <topology evidence="1">Multi-pass membrane protein</topology>
    </subcellularLocation>
</comment>
<reference evidence="12" key="1">
    <citation type="submission" date="2023-08" db="EMBL/GenBank/DDBJ databases">
        <title>Emergence of clinically-relevant ST2 carbapenem-resistant Acinetobacter baumannii strains in hospital sewages in Zhejiang, East of China.</title>
        <authorList>
            <person name="Kaichao C."/>
            <person name="Zhang R."/>
        </authorList>
    </citation>
    <scope>NUCLEOTIDE SEQUENCE</scope>
    <source>
        <strain evidence="12">M-RB-37</strain>
    </source>
</reference>
<keyword evidence="6 12" id="KW-0067">ATP-binding</keyword>
<evidence type="ECO:0000259" key="10">
    <source>
        <dbReference type="PROSITE" id="PS50893"/>
    </source>
</evidence>
<feature type="domain" description="ABC transporter" evidence="10">
    <location>
        <begin position="350"/>
        <end position="582"/>
    </location>
</feature>
<evidence type="ECO:0000256" key="2">
    <source>
        <dbReference type="ARBA" id="ARBA00022448"/>
    </source>
</evidence>
<name>A0AAW8JCB6_9GAMM</name>